<keyword evidence="21" id="KW-1185">Reference proteome</keyword>
<dbReference type="FunFam" id="1.20.142.10:FF:000001">
    <property type="entry name" value="Poly [ADP-ribose] polymerase"/>
    <property type="match status" value="1"/>
</dbReference>
<evidence type="ECO:0000256" key="9">
    <source>
        <dbReference type="ARBA" id="ARBA00022771"/>
    </source>
</evidence>
<dbReference type="Pfam" id="PF02877">
    <property type="entry name" value="PARP_reg"/>
    <property type="match status" value="1"/>
</dbReference>
<sequence>MGKRKAPSKVKEEPTDDDWEGMTVAQLKEELMSRKMDTSGRKADLIQRLRGNDESPDQADGKVREEDREEEEDESPPAKKTTPKGSTNKSTFQQAIDHLQCSKSGVPDNKAATSGGSKCKKMTYKIDDRVQFEAPLTYEQVHEDCSFMLNQTNIGHNNNKFYVGQLLERHDGQYDVFTKWGRVSEPGQCSFEGPFALKAAMSFFEKKFKDKTGNAWTDRDNFEIKPKKYQMLEMAAADEEDEEPADAVGAVVETPKKTAKSSVKCSLDEVTQKLVQLIFDTDMFQGTMKELRLDTKKMPLGKLSKAQIAKGFTALEDIEKAIQSGEGNLAQLSSQFYTVIPHDFGRNVPPTIATLEEVQQKFDDLATLGDIEIAQSLQKSVKNEDEDEQHPLDVQYGLLKCILKHLLHSSNDYKVLQKYFDSTKGPSSDGGLKLQNIWMVDREGEDSRFRAHDSLDHRKLLWHGTNVAVVAAILKTGLRIMPHSGGRVGRGIYFASENAKSAAYTRPAGKRGLMFLNEVALGKEYEITRDDSSLKEAPKGHDSVVARGQFEPDEKSDVMLKLDGKDVIVPQAAPVKRKQYAGSSFDKSEYLVYRESQVRIRYIVDIEWH</sequence>
<dbReference type="GO" id="GO:0003950">
    <property type="term" value="F:NAD+ poly-ADP-ribosyltransferase activity"/>
    <property type="evidence" value="ECO:0007669"/>
    <property type="project" value="UniProtKB-UniRule"/>
</dbReference>
<dbReference type="Pfam" id="PF00644">
    <property type="entry name" value="PARP"/>
    <property type="match status" value="1"/>
</dbReference>
<evidence type="ECO:0000256" key="10">
    <source>
        <dbReference type="ARBA" id="ARBA00022833"/>
    </source>
</evidence>
<proteinExistence type="predicted"/>
<dbReference type="PROSITE" id="PS50800">
    <property type="entry name" value="SAP"/>
    <property type="match status" value="1"/>
</dbReference>
<evidence type="ECO:0000256" key="4">
    <source>
        <dbReference type="ARBA" id="ARBA00022676"/>
    </source>
</evidence>
<keyword evidence="8" id="KW-0677">Repeat</keyword>
<dbReference type="SUPFAM" id="SSF56399">
    <property type="entry name" value="ADP-ribosylation"/>
    <property type="match status" value="1"/>
</dbReference>
<dbReference type="GO" id="GO:0005730">
    <property type="term" value="C:nucleolus"/>
    <property type="evidence" value="ECO:0007669"/>
    <property type="project" value="TreeGrafter"/>
</dbReference>
<keyword evidence="11 14" id="KW-0520">NAD</keyword>
<evidence type="ECO:0000259" key="18">
    <source>
        <dbReference type="PROSITE" id="PS51060"/>
    </source>
</evidence>
<dbReference type="InterPro" id="IPR008893">
    <property type="entry name" value="WGR_domain"/>
</dbReference>
<evidence type="ECO:0000313" key="20">
    <source>
        <dbReference type="EMBL" id="GAV09037.1"/>
    </source>
</evidence>
<dbReference type="InterPro" id="IPR036361">
    <property type="entry name" value="SAP_dom_sf"/>
</dbReference>
<comment type="caution">
    <text evidence="20">The sequence shown here is derived from an EMBL/GenBank/DDBJ whole genome shotgun (WGS) entry which is preliminary data.</text>
</comment>
<dbReference type="InterPro" id="IPR004102">
    <property type="entry name" value="Poly(ADP-ribose)pol_reg_dom"/>
</dbReference>
<dbReference type="GO" id="GO:0070212">
    <property type="term" value="P:protein poly-ADP-ribosylation"/>
    <property type="evidence" value="ECO:0007669"/>
    <property type="project" value="TreeGrafter"/>
</dbReference>
<dbReference type="CDD" id="cd08002">
    <property type="entry name" value="WGR_PARP3_like"/>
    <property type="match status" value="1"/>
</dbReference>
<dbReference type="Gene3D" id="1.20.142.10">
    <property type="entry name" value="Poly(ADP-ribose) polymerase, regulatory domain"/>
    <property type="match status" value="1"/>
</dbReference>
<dbReference type="PROSITE" id="PS51977">
    <property type="entry name" value="WGR"/>
    <property type="match status" value="1"/>
</dbReference>
<dbReference type="InterPro" id="IPR003034">
    <property type="entry name" value="SAP_dom"/>
</dbReference>
<keyword evidence="7" id="KW-0479">Metal-binding</keyword>
<evidence type="ECO:0000256" key="11">
    <source>
        <dbReference type="ARBA" id="ARBA00023027"/>
    </source>
</evidence>
<evidence type="ECO:0000256" key="14">
    <source>
        <dbReference type="RuleBase" id="RU362114"/>
    </source>
</evidence>
<feature type="domain" description="PARP catalytic" evidence="17">
    <location>
        <begin position="390"/>
        <end position="609"/>
    </location>
</feature>
<dbReference type="Pfam" id="PF05406">
    <property type="entry name" value="WGR"/>
    <property type="match status" value="1"/>
</dbReference>
<dbReference type="GO" id="GO:0003677">
    <property type="term" value="F:DNA binding"/>
    <property type="evidence" value="ECO:0007669"/>
    <property type="project" value="UniProtKB-KW"/>
</dbReference>
<dbReference type="Pfam" id="PF02037">
    <property type="entry name" value="SAP"/>
    <property type="match status" value="1"/>
</dbReference>
<evidence type="ECO:0000256" key="13">
    <source>
        <dbReference type="ARBA" id="ARBA00023242"/>
    </source>
</evidence>
<name>A0A1D1W6H9_RAMVA</name>
<dbReference type="PANTHER" id="PTHR10459:SF66">
    <property type="entry name" value="PROTEIN MONO-ADP-RIBOSYLTRANSFERASE PARP3"/>
    <property type="match status" value="1"/>
</dbReference>
<reference evidence="20 21" key="1">
    <citation type="journal article" date="2016" name="Nat. Commun.">
        <title>Extremotolerant tardigrade genome and improved radiotolerance of human cultured cells by tardigrade-unique protein.</title>
        <authorList>
            <person name="Hashimoto T."/>
            <person name="Horikawa D.D."/>
            <person name="Saito Y."/>
            <person name="Kuwahara H."/>
            <person name="Kozuka-Hata H."/>
            <person name="Shin-I T."/>
            <person name="Minakuchi Y."/>
            <person name="Ohishi K."/>
            <person name="Motoyama A."/>
            <person name="Aizu T."/>
            <person name="Enomoto A."/>
            <person name="Kondo K."/>
            <person name="Tanaka S."/>
            <person name="Hara Y."/>
            <person name="Koshikawa S."/>
            <person name="Sagara H."/>
            <person name="Miura T."/>
            <person name="Yokobori S."/>
            <person name="Miyagawa K."/>
            <person name="Suzuki Y."/>
            <person name="Kubo T."/>
            <person name="Oyama M."/>
            <person name="Kohara Y."/>
            <person name="Fujiyama A."/>
            <person name="Arakawa K."/>
            <person name="Katayama T."/>
            <person name="Toyoda A."/>
            <person name="Kunieda T."/>
        </authorList>
    </citation>
    <scope>NUCLEOTIDE SEQUENCE [LARGE SCALE GENOMIC DNA]</scope>
    <source>
        <strain evidence="20 21">YOKOZUNA-1</strain>
    </source>
</reference>
<keyword evidence="13" id="KW-0539">Nucleus</keyword>
<dbReference type="EC" id="2.4.2.-" evidence="14"/>
<dbReference type="PROSITE" id="PS51060">
    <property type="entry name" value="PARP_ALPHA_HD"/>
    <property type="match status" value="1"/>
</dbReference>
<dbReference type="SUPFAM" id="SSF68906">
    <property type="entry name" value="SAP domain"/>
    <property type="match status" value="1"/>
</dbReference>
<dbReference type="GO" id="GO:0006302">
    <property type="term" value="P:double-strand break repair"/>
    <property type="evidence" value="ECO:0007669"/>
    <property type="project" value="TreeGrafter"/>
</dbReference>
<dbReference type="PANTHER" id="PTHR10459">
    <property type="entry name" value="DNA LIGASE"/>
    <property type="match status" value="1"/>
</dbReference>
<feature type="compositionally biased region" description="Basic and acidic residues" evidence="15">
    <location>
        <begin position="27"/>
        <end position="66"/>
    </location>
</feature>
<dbReference type="GO" id="GO:0035861">
    <property type="term" value="C:site of double-strand break"/>
    <property type="evidence" value="ECO:0007669"/>
    <property type="project" value="TreeGrafter"/>
</dbReference>
<evidence type="ECO:0000313" key="21">
    <source>
        <dbReference type="Proteomes" id="UP000186922"/>
    </source>
</evidence>
<dbReference type="EMBL" id="BDGG01000020">
    <property type="protein sequence ID" value="GAV09037.1"/>
    <property type="molecule type" value="Genomic_DNA"/>
</dbReference>
<dbReference type="SMART" id="SM00773">
    <property type="entry name" value="WGR"/>
    <property type="match status" value="1"/>
</dbReference>
<dbReference type="STRING" id="947166.A0A1D1W6H9"/>
<feature type="domain" description="WGR" evidence="19">
    <location>
        <begin position="138"/>
        <end position="229"/>
    </location>
</feature>
<feature type="region of interest" description="Disordered" evidence="15">
    <location>
        <begin position="1"/>
        <end position="89"/>
    </location>
</feature>
<evidence type="ECO:0000259" key="16">
    <source>
        <dbReference type="PROSITE" id="PS50800"/>
    </source>
</evidence>
<comment type="catalytic activity">
    <reaction evidence="2">
        <text>L-glutamyl-[protein] + NAD(+) = 5-O-(ADP-D-ribosyl)-L-glutamyl-[protein] + nicotinamide</text>
        <dbReference type="Rhea" id="RHEA:58224"/>
        <dbReference type="Rhea" id="RHEA-COMP:10208"/>
        <dbReference type="Rhea" id="RHEA-COMP:15089"/>
        <dbReference type="ChEBI" id="CHEBI:17154"/>
        <dbReference type="ChEBI" id="CHEBI:29973"/>
        <dbReference type="ChEBI" id="CHEBI:57540"/>
        <dbReference type="ChEBI" id="CHEBI:142540"/>
    </reaction>
</comment>
<evidence type="ECO:0000256" key="7">
    <source>
        <dbReference type="ARBA" id="ARBA00022723"/>
    </source>
</evidence>
<evidence type="ECO:0000256" key="8">
    <source>
        <dbReference type="ARBA" id="ARBA00022737"/>
    </source>
</evidence>
<dbReference type="Proteomes" id="UP000186922">
    <property type="component" value="Unassembled WGS sequence"/>
</dbReference>
<dbReference type="Gene3D" id="3.90.228.10">
    <property type="match status" value="1"/>
</dbReference>
<dbReference type="Gene3D" id="1.10.720.30">
    <property type="entry name" value="SAP domain"/>
    <property type="match status" value="1"/>
</dbReference>
<dbReference type="AlphaFoldDB" id="A0A1D1W6H9"/>
<keyword evidence="6" id="KW-0548">Nucleotidyltransferase</keyword>
<evidence type="ECO:0000256" key="1">
    <source>
        <dbReference type="ARBA" id="ARBA00000438"/>
    </source>
</evidence>
<evidence type="ECO:0000256" key="12">
    <source>
        <dbReference type="ARBA" id="ARBA00023125"/>
    </source>
</evidence>
<comment type="catalytic activity">
    <reaction evidence="1">
        <text>L-aspartyl-[protein] + NAD(+) = 4-O-(ADP-D-ribosyl)-L-aspartyl-[protein] + nicotinamide</text>
        <dbReference type="Rhea" id="RHEA:54424"/>
        <dbReference type="Rhea" id="RHEA-COMP:9867"/>
        <dbReference type="Rhea" id="RHEA-COMP:13832"/>
        <dbReference type="ChEBI" id="CHEBI:17154"/>
        <dbReference type="ChEBI" id="CHEBI:29961"/>
        <dbReference type="ChEBI" id="CHEBI:57540"/>
        <dbReference type="ChEBI" id="CHEBI:138102"/>
    </reaction>
</comment>
<dbReference type="PROSITE" id="PS51059">
    <property type="entry name" value="PARP_CATALYTIC"/>
    <property type="match status" value="1"/>
</dbReference>
<dbReference type="GO" id="GO:0008270">
    <property type="term" value="F:zinc ion binding"/>
    <property type="evidence" value="ECO:0007669"/>
    <property type="project" value="UniProtKB-KW"/>
</dbReference>
<dbReference type="InterPro" id="IPR036616">
    <property type="entry name" value="Poly(ADP-ribose)pol_reg_dom_sf"/>
</dbReference>
<protein>
    <recommendedName>
        <fullName evidence="14">Poly [ADP-ribose] polymerase</fullName>
        <shortName evidence="14">PARP</shortName>
        <ecNumber evidence="14">2.4.2.-</ecNumber>
    </recommendedName>
</protein>
<dbReference type="SMART" id="SM00513">
    <property type="entry name" value="SAP"/>
    <property type="match status" value="1"/>
</dbReference>
<dbReference type="InterPro" id="IPR012317">
    <property type="entry name" value="Poly(ADP-ribose)pol_cat_dom"/>
</dbReference>
<comment type="subcellular location">
    <subcellularLocation>
        <location evidence="3">Nucleus</location>
    </subcellularLocation>
</comment>
<dbReference type="OrthoDB" id="2017365at2759"/>
<keyword evidence="9" id="KW-0863">Zinc-finger</keyword>
<evidence type="ECO:0000256" key="2">
    <source>
        <dbReference type="ARBA" id="ARBA00000459"/>
    </source>
</evidence>
<dbReference type="GO" id="GO:0140806">
    <property type="term" value="F:NAD+-protein-aspartate ADP-ribosyltransferase activity"/>
    <property type="evidence" value="ECO:0007669"/>
    <property type="project" value="RHEA"/>
</dbReference>
<keyword evidence="4 14" id="KW-0328">Glycosyltransferase</keyword>
<accession>A0A1D1W6H9</accession>
<feature type="domain" description="SAP" evidence="16">
    <location>
        <begin position="19"/>
        <end position="53"/>
    </location>
</feature>
<dbReference type="GO" id="GO:0140807">
    <property type="term" value="F:NAD+-protein-glutamate ADP-ribosyltransferase activity"/>
    <property type="evidence" value="ECO:0007669"/>
    <property type="project" value="RHEA"/>
</dbReference>
<evidence type="ECO:0000256" key="6">
    <source>
        <dbReference type="ARBA" id="ARBA00022695"/>
    </source>
</evidence>
<gene>
    <name evidence="20" type="primary">RvY_18641</name>
    <name evidence="20" type="synonym">RvY_18641.1</name>
    <name evidence="20" type="ORF">RvY_18641-1</name>
</gene>
<dbReference type="SUPFAM" id="SSF47587">
    <property type="entry name" value="Domain of poly(ADP-ribose) polymerase"/>
    <property type="match status" value="1"/>
</dbReference>
<dbReference type="GO" id="GO:0016779">
    <property type="term" value="F:nucleotidyltransferase activity"/>
    <property type="evidence" value="ECO:0007669"/>
    <property type="project" value="UniProtKB-KW"/>
</dbReference>
<evidence type="ECO:0000259" key="19">
    <source>
        <dbReference type="PROSITE" id="PS51977"/>
    </source>
</evidence>
<dbReference type="InterPro" id="IPR050800">
    <property type="entry name" value="ARTD/PARP"/>
</dbReference>
<keyword evidence="10" id="KW-0862">Zinc</keyword>
<keyword evidence="12" id="KW-0238">DNA-binding</keyword>
<dbReference type="CDD" id="cd01437">
    <property type="entry name" value="parp_like"/>
    <property type="match status" value="1"/>
</dbReference>
<organism evidence="20 21">
    <name type="scientific">Ramazzottius varieornatus</name>
    <name type="common">Water bear</name>
    <name type="synonym">Tardigrade</name>
    <dbReference type="NCBI Taxonomy" id="947166"/>
    <lineage>
        <taxon>Eukaryota</taxon>
        <taxon>Metazoa</taxon>
        <taxon>Ecdysozoa</taxon>
        <taxon>Tardigrada</taxon>
        <taxon>Eutardigrada</taxon>
        <taxon>Parachela</taxon>
        <taxon>Hypsibioidea</taxon>
        <taxon>Ramazzottiidae</taxon>
        <taxon>Ramazzottius</taxon>
    </lineage>
</organism>
<evidence type="ECO:0000256" key="3">
    <source>
        <dbReference type="ARBA" id="ARBA00004123"/>
    </source>
</evidence>
<keyword evidence="5 14" id="KW-0808">Transferase</keyword>
<evidence type="ECO:0000256" key="5">
    <source>
        <dbReference type="ARBA" id="ARBA00022679"/>
    </source>
</evidence>
<feature type="domain" description="PARP alpha-helical" evidence="18">
    <location>
        <begin position="264"/>
        <end position="379"/>
    </location>
</feature>
<dbReference type="SUPFAM" id="SSF142921">
    <property type="entry name" value="WGR domain-like"/>
    <property type="match status" value="1"/>
</dbReference>
<evidence type="ECO:0000259" key="17">
    <source>
        <dbReference type="PROSITE" id="PS51059"/>
    </source>
</evidence>
<dbReference type="InterPro" id="IPR036930">
    <property type="entry name" value="WGR_dom_sf"/>
</dbReference>
<evidence type="ECO:0000256" key="15">
    <source>
        <dbReference type="SAM" id="MobiDB-lite"/>
    </source>
</evidence>